<dbReference type="AlphaFoldDB" id="K6VYS5"/>
<protein>
    <recommendedName>
        <fullName evidence="1">FAS1-like dehydratase domain-containing protein</fullName>
    </recommendedName>
</protein>
<dbReference type="EMBL" id="BAHE01000025">
    <property type="protein sequence ID" value="GAC01394.1"/>
    <property type="molecule type" value="Genomic_DNA"/>
</dbReference>
<keyword evidence="3" id="KW-1185">Reference proteome</keyword>
<dbReference type="Gene3D" id="3.10.129.10">
    <property type="entry name" value="Hotdog Thioesterase"/>
    <property type="match status" value="2"/>
</dbReference>
<dbReference type="InterPro" id="IPR029069">
    <property type="entry name" value="HotDog_dom_sf"/>
</dbReference>
<dbReference type="Proteomes" id="UP000035058">
    <property type="component" value="Unassembled WGS sequence"/>
</dbReference>
<proteinExistence type="predicted"/>
<organism evidence="2 3">
    <name type="scientific">Gordonia namibiensis NBRC 108229</name>
    <dbReference type="NCBI Taxonomy" id="1208314"/>
    <lineage>
        <taxon>Bacteria</taxon>
        <taxon>Bacillati</taxon>
        <taxon>Actinomycetota</taxon>
        <taxon>Actinomycetes</taxon>
        <taxon>Mycobacteriales</taxon>
        <taxon>Gordoniaceae</taxon>
        <taxon>Gordonia</taxon>
    </lineage>
</organism>
<dbReference type="CDD" id="cd03441">
    <property type="entry name" value="R_hydratase_like"/>
    <property type="match status" value="1"/>
</dbReference>
<evidence type="ECO:0000259" key="1">
    <source>
        <dbReference type="Pfam" id="PF13452"/>
    </source>
</evidence>
<dbReference type="Pfam" id="PF13452">
    <property type="entry name" value="FAS1_DH_region"/>
    <property type="match status" value="1"/>
</dbReference>
<dbReference type="SUPFAM" id="SSF54637">
    <property type="entry name" value="Thioesterase/thiol ester dehydrase-isomerase"/>
    <property type="match status" value="2"/>
</dbReference>
<evidence type="ECO:0000313" key="2">
    <source>
        <dbReference type="EMBL" id="GAC01394.1"/>
    </source>
</evidence>
<dbReference type="RefSeq" id="WP_006867562.1">
    <property type="nucleotide sequence ID" value="NZ_BAHE01000025.1"/>
</dbReference>
<evidence type="ECO:0000313" key="3">
    <source>
        <dbReference type="Proteomes" id="UP000035058"/>
    </source>
</evidence>
<reference evidence="2 3" key="1">
    <citation type="submission" date="2012-08" db="EMBL/GenBank/DDBJ databases">
        <title>Whole genome shotgun sequence of Gordonia namibiensis NBRC 108229.</title>
        <authorList>
            <person name="Isaki-Nakamura S."/>
            <person name="Hosoyama A."/>
            <person name="Tsuchikane K."/>
            <person name="Katsumata H."/>
            <person name="Baba S."/>
            <person name="Yamazaki S."/>
            <person name="Fujita N."/>
        </authorList>
    </citation>
    <scope>NUCLEOTIDE SEQUENCE [LARGE SCALE GENOMIC DNA]</scope>
    <source>
        <strain evidence="2 3">NBRC 108229</strain>
    </source>
</reference>
<comment type="caution">
    <text evidence="2">The sequence shown here is derived from an EMBL/GenBank/DDBJ whole genome shotgun (WGS) entry which is preliminary data.</text>
</comment>
<name>K6VYS5_9ACTN</name>
<feature type="domain" description="FAS1-like dehydratase" evidence="1">
    <location>
        <begin position="42"/>
        <end position="169"/>
    </location>
</feature>
<gene>
    <name evidence="2" type="ORF">GONAM_25_00560</name>
</gene>
<sequence length="436" mass="48848">MTQTSTKTADADFDHPIKDEDIEKAKLLLGLEAPKSIDEFYSVATPDALRNFTRAYGDDNPLYTDAAYGARTRWGSQIAPPMMPIALSRRMLGDPIPEDIREATKRLFSGVHLFVSGQTTEWYRPILPGDELYGFGGLESIEEKTSEFAGRSVIRVLRTVRINQRAEVVSIDRVILIATERKKSRERGKNMSIQPASYTDEQIAEIDAIYAAEGPRGAEKRWFEDVEVGEKLRPMAKGPLTLTDVICFHSGGYGFAPYGIAHGRLGYENRQRKPKFYIKNQAGIPDVAQRLHWENEWSQSIGNPMAYDYGVTRECWLTHFVTDWMGDDGWLVRQHDEMRKFNYIGDTQIITGEVAGKRVVDGVGHVDLEFRATNQRGEVTAPATATVALPSREHGPVLLPKPSESLERSAIEMMGRHRELFYSSGSGDTGSGRAGR</sequence>
<dbReference type="InterPro" id="IPR039569">
    <property type="entry name" value="FAS1-like_DH_region"/>
</dbReference>
<accession>K6VYS5</accession>